<sequence>MAVRLLPARAARAACRRRSAPISASASPSAPSASASSPRAVAPDFSLACPHTGAAIHVFGVEHLTPQPHIGEWILRQRPSAVLVETAMGPEHGAAAGAVLRCGDRVADPTAAFYLRMFCQIGVTLQDFKEGDFTASPLWGQIQTGYNGEQLAYIGALAVGAPLVFADRPKAVTYQRLFAQCSAADFDAGYARAATANYRSFLGLPPAPYDPAALGATERVAMQEREAVMLGVAAQLCRNALPSAPLELGGAPASIALVAGSAHLPGLRHLWDSGLWRQLLSPGAAEADLAASPLLAAPAAPAAPESDPSYGLRRGLMAAMMKLSTTREVLADVERCLGPVPVAQQAVYDGVQEVYGSPRMQLACLPRDLLDRLVVGLPRGTSFEEVLAPLRAFRPSAGGPAYSEEMMMELRALNFELD</sequence>
<evidence type="ECO:0000313" key="1">
    <source>
        <dbReference type="EMBL" id="KAG2488998.1"/>
    </source>
</evidence>
<name>A0A836BVF6_9CHLO</name>
<dbReference type="AlphaFoldDB" id="A0A836BVF6"/>
<dbReference type="Proteomes" id="UP000612055">
    <property type="component" value="Unassembled WGS sequence"/>
</dbReference>
<protein>
    <submittedName>
        <fullName evidence="1">Uncharacterized protein</fullName>
    </submittedName>
</protein>
<evidence type="ECO:0000313" key="2">
    <source>
        <dbReference type="Proteomes" id="UP000612055"/>
    </source>
</evidence>
<dbReference type="EMBL" id="JAEHOE010000077">
    <property type="protein sequence ID" value="KAG2488998.1"/>
    <property type="molecule type" value="Genomic_DNA"/>
</dbReference>
<reference evidence="1" key="1">
    <citation type="journal article" date="2020" name="bioRxiv">
        <title>Comparative genomics of Chlamydomonas.</title>
        <authorList>
            <person name="Craig R.J."/>
            <person name="Hasan A.R."/>
            <person name="Ness R.W."/>
            <person name="Keightley P.D."/>
        </authorList>
    </citation>
    <scope>NUCLEOTIDE SEQUENCE</scope>
    <source>
        <strain evidence="1">CCAP 11/70</strain>
    </source>
</reference>
<gene>
    <name evidence="1" type="ORF">HYH03_012437</name>
</gene>
<keyword evidence="2" id="KW-1185">Reference proteome</keyword>
<comment type="caution">
    <text evidence="1">The sequence shown here is derived from an EMBL/GenBank/DDBJ whole genome shotgun (WGS) entry which is preliminary data.</text>
</comment>
<organism evidence="1 2">
    <name type="scientific">Edaphochlamys debaryana</name>
    <dbReference type="NCBI Taxonomy" id="47281"/>
    <lineage>
        <taxon>Eukaryota</taxon>
        <taxon>Viridiplantae</taxon>
        <taxon>Chlorophyta</taxon>
        <taxon>core chlorophytes</taxon>
        <taxon>Chlorophyceae</taxon>
        <taxon>CS clade</taxon>
        <taxon>Chlamydomonadales</taxon>
        <taxon>Chlamydomonadales incertae sedis</taxon>
        <taxon>Edaphochlamys</taxon>
    </lineage>
</organism>
<dbReference type="OrthoDB" id="510159at2759"/>
<proteinExistence type="predicted"/>
<accession>A0A836BVF6</accession>